<dbReference type="KEGG" id="lamb:KBB96_16005"/>
<evidence type="ECO:0008006" key="3">
    <source>
        <dbReference type="Google" id="ProtNLM"/>
    </source>
</evidence>
<gene>
    <name evidence="1" type="ORF">KBB96_16005</name>
</gene>
<dbReference type="EMBL" id="CP073100">
    <property type="protein sequence ID" value="QUE50360.1"/>
    <property type="molecule type" value="Genomic_DNA"/>
</dbReference>
<evidence type="ECO:0000313" key="2">
    <source>
        <dbReference type="Proteomes" id="UP000676169"/>
    </source>
</evidence>
<protein>
    <recommendedName>
        <fullName evidence="3">Piwi domain-containing protein</fullName>
    </recommendedName>
</protein>
<proteinExistence type="predicted"/>
<dbReference type="CDD" id="cd04659">
    <property type="entry name" value="Piwi_piwi-like_ProArk"/>
    <property type="match status" value="1"/>
</dbReference>
<organism evidence="1 2">
    <name type="scientific">Luteolibacter ambystomatis</name>
    <dbReference type="NCBI Taxonomy" id="2824561"/>
    <lineage>
        <taxon>Bacteria</taxon>
        <taxon>Pseudomonadati</taxon>
        <taxon>Verrucomicrobiota</taxon>
        <taxon>Verrucomicrobiia</taxon>
        <taxon>Verrucomicrobiales</taxon>
        <taxon>Verrucomicrobiaceae</taxon>
        <taxon>Luteolibacter</taxon>
    </lineage>
</organism>
<keyword evidence="2" id="KW-1185">Reference proteome</keyword>
<reference evidence="1" key="1">
    <citation type="submission" date="2021-04" db="EMBL/GenBank/DDBJ databases">
        <title>Luteolibacter sp. 32A isolated from the skin of an Anderson's salamander (Ambystoma andersonii).</title>
        <authorList>
            <person name="Spergser J."/>
            <person name="Busse H.-J."/>
        </authorList>
    </citation>
    <scope>NUCLEOTIDE SEQUENCE</scope>
    <source>
        <strain evidence="1">32A</strain>
    </source>
</reference>
<dbReference type="Proteomes" id="UP000676169">
    <property type="component" value="Chromosome"/>
</dbReference>
<name>A0A975G7V3_9BACT</name>
<dbReference type="InterPro" id="IPR012337">
    <property type="entry name" value="RNaseH-like_sf"/>
</dbReference>
<sequence>MTPKISVIHEPMLEFAKGGTSRDIRRGILKWGPIDAGTNRTKSEIRLGLVGTPKTIASFMEWFEECRTGVVASDLLNENLNPPFPGLSLDVGLRCEFLTDRTWTEEISESEIRKALDGSGRVISTAEAFHDRIKSLHELSASKPDVVICLPPENVRRQLKPSLGGDDDEDWEDFDEQKGPDFHDYLKGLCLETGSVFQLIWPRTYTKGTKGVQDMATCAWNLFTALFYKSGGVPWKLQRAPGSLSTCYIGIAFSKREGTGFSHSSLTQIFNDRGEGTILRGGLASRSDDDHEVHLAEKDAFLLLEDAIKNYAGANRGSIPQRVVLHKTSSFDLAEKKGFNDACDAAGIRFLDLLAVNASPLRLFRSGTYPPLRGTHAIFDDANSILYTRGSIPFYRKYPGPYVPKSLHIRYYQTDRPQEDLAAEILALTKLNWNRTQFDSFDPITIGGSKRIGDIYRWCLNAPTRPISYSFFM</sequence>
<dbReference type="SUPFAM" id="SSF53098">
    <property type="entry name" value="Ribonuclease H-like"/>
    <property type="match status" value="1"/>
</dbReference>
<evidence type="ECO:0000313" key="1">
    <source>
        <dbReference type="EMBL" id="QUE50360.1"/>
    </source>
</evidence>
<dbReference type="AlphaFoldDB" id="A0A975G7V3"/>
<accession>A0A975G7V3</accession>
<dbReference type="GO" id="GO:0003676">
    <property type="term" value="F:nucleic acid binding"/>
    <property type="evidence" value="ECO:0007669"/>
    <property type="project" value="InterPro"/>
</dbReference>
<dbReference type="RefSeq" id="WP_211630500.1">
    <property type="nucleotide sequence ID" value="NZ_CP073100.1"/>
</dbReference>
<dbReference type="InterPro" id="IPR036397">
    <property type="entry name" value="RNaseH_sf"/>
</dbReference>
<dbReference type="Gene3D" id="3.30.420.10">
    <property type="entry name" value="Ribonuclease H-like superfamily/Ribonuclease H"/>
    <property type="match status" value="1"/>
</dbReference>